<comment type="caution">
    <text evidence="1">The sequence shown here is derived from an EMBL/GenBank/DDBJ whole genome shotgun (WGS) entry which is preliminary data.</text>
</comment>
<dbReference type="Proteomes" id="UP000789920">
    <property type="component" value="Unassembled WGS sequence"/>
</dbReference>
<name>A0ACA9MQ65_9GLOM</name>
<gene>
    <name evidence="1" type="ORF">RPERSI_LOCUS6146</name>
</gene>
<accession>A0ACA9MQ65</accession>
<proteinExistence type="predicted"/>
<protein>
    <submittedName>
        <fullName evidence="1">21654_t:CDS:1</fullName>
    </submittedName>
</protein>
<organism evidence="1 2">
    <name type="scientific">Racocetra persica</name>
    <dbReference type="NCBI Taxonomy" id="160502"/>
    <lineage>
        <taxon>Eukaryota</taxon>
        <taxon>Fungi</taxon>
        <taxon>Fungi incertae sedis</taxon>
        <taxon>Mucoromycota</taxon>
        <taxon>Glomeromycotina</taxon>
        <taxon>Glomeromycetes</taxon>
        <taxon>Diversisporales</taxon>
        <taxon>Gigasporaceae</taxon>
        <taxon>Racocetra</taxon>
    </lineage>
</organism>
<sequence length="250" mass="28896">VSDSTKPIYYGCDNEDIEEFLENYKVYSASKNWDEDKIQQTAIIDEAQASCDIEEKLEQLKSVKQKLNNTIKAYTNMFDACAEAVKNNVRVWKKDNSAKSRKYGKDNEYVVKIPTRTINEEQNVTKPDVNELTSAFGVLKICHVEQNNCSTRMMQPQSNDQMNAARNNQLDNPEVRGMNIYYLEVKESIKDEDNEYLKIKLEKEKSLFDSIYDEISEDNNNYKKGSIIYILISELTMKLDVLKTIASPSF</sequence>
<keyword evidence="2" id="KW-1185">Reference proteome</keyword>
<dbReference type="EMBL" id="CAJVQC010009628">
    <property type="protein sequence ID" value="CAG8607022.1"/>
    <property type="molecule type" value="Genomic_DNA"/>
</dbReference>
<reference evidence="1" key="1">
    <citation type="submission" date="2021-06" db="EMBL/GenBank/DDBJ databases">
        <authorList>
            <person name="Kallberg Y."/>
            <person name="Tangrot J."/>
            <person name="Rosling A."/>
        </authorList>
    </citation>
    <scope>NUCLEOTIDE SEQUENCE</scope>
    <source>
        <strain evidence="1">MA461A</strain>
    </source>
</reference>
<evidence type="ECO:0000313" key="2">
    <source>
        <dbReference type="Proteomes" id="UP000789920"/>
    </source>
</evidence>
<feature type="non-terminal residue" evidence="1">
    <location>
        <position position="1"/>
    </location>
</feature>
<evidence type="ECO:0000313" key="1">
    <source>
        <dbReference type="EMBL" id="CAG8607022.1"/>
    </source>
</evidence>